<evidence type="ECO:0000313" key="1">
    <source>
        <dbReference type="EMBL" id="OGC47570.1"/>
    </source>
</evidence>
<dbReference type="EMBL" id="MEVA01000006">
    <property type="protein sequence ID" value="OGC47570.1"/>
    <property type="molecule type" value="Genomic_DNA"/>
</dbReference>
<reference evidence="1 2" key="1">
    <citation type="journal article" date="2016" name="Nat. Commun.">
        <title>Thousands of microbial genomes shed light on interconnected biogeochemical processes in an aquifer system.</title>
        <authorList>
            <person name="Anantharaman K."/>
            <person name="Brown C.T."/>
            <person name="Hug L.A."/>
            <person name="Sharon I."/>
            <person name="Castelle C.J."/>
            <person name="Probst A.J."/>
            <person name="Thomas B.C."/>
            <person name="Singh A."/>
            <person name="Wilkins M.J."/>
            <person name="Karaoz U."/>
            <person name="Brodie E.L."/>
            <person name="Williams K.H."/>
            <person name="Hubbard S.S."/>
            <person name="Banfield J.F."/>
        </authorList>
    </citation>
    <scope>NUCLEOTIDE SEQUENCE [LARGE SCALE GENOMIC DNA]</scope>
</reference>
<sequence>MLNENIFDFYLLLFILTQEKIFRLKRDRRNRMSVAAPKEGVVVPSWLIKGFKQRHEMGVNAKTNSASLGLDCWNSDFRASDADFVEGLVKAIKQTRLPFDEAEFRDTLAN</sequence>
<accession>A0A1F4URZ9</accession>
<protein>
    <submittedName>
        <fullName evidence="1">Uncharacterized protein</fullName>
    </submittedName>
</protein>
<name>A0A1F4URZ9_UNCKA</name>
<dbReference type="STRING" id="1802617.A2886_02160"/>
<evidence type="ECO:0000313" key="2">
    <source>
        <dbReference type="Proteomes" id="UP000176608"/>
    </source>
</evidence>
<organism evidence="1 2">
    <name type="scientific">candidate division WWE3 bacterium RIFCSPHIGHO2_01_FULL_42_13</name>
    <dbReference type="NCBI Taxonomy" id="1802617"/>
    <lineage>
        <taxon>Bacteria</taxon>
        <taxon>Katanobacteria</taxon>
    </lineage>
</organism>
<dbReference type="AlphaFoldDB" id="A0A1F4URZ9"/>
<dbReference type="Proteomes" id="UP000176608">
    <property type="component" value="Unassembled WGS sequence"/>
</dbReference>
<gene>
    <name evidence="1" type="ORF">A2886_02160</name>
</gene>
<proteinExistence type="predicted"/>
<comment type="caution">
    <text evidence="1">The sequence shown here is derived from an EMBL/GenBank/DDBJ whole genome shotgun (WGS) entry which is preliminary data.</text>
</comment>